<feature type="compositionally biased region" description="Low complexity" evidence="6">
    <location>
        <begin position="1198"/>
        <end position="1212"/>
    </location>
</feature>
<keyword evidence="8" id="KW-0418">Kinase</keyword>
<sequence>MADASSTTPSCNNTITAVLPAPTHLGHPPFSSTTAHPEPLEASVTPSVAEPPETEQRRPQQIIIANPAYTPLPSSLTQNVASIATRDATAPDASSAPPTLRGIHHSLASQLSTRTSSRRSARTSFPFTSQNIANTSAPSASPGKRLSSFFQKRNPRDVRTPVESCEPAPTASASPPDLERIGTHSGGLVTGSLNRARSSKRDQVKMVGSHIHHAFRSWFKETEKDGTPLLPVQLSKKYSVLPQVLGQGSFAVVKAVVDRSTGEQRALKIIAKKPLKDNNEKMLKEEITILGKVEHPNIIKMWDLYETKEGVFIVTDLCRGGELFDRLVEKVHYNELDARHIMKQILEGVAYLHEHDIIHRDLKPENILLRDKSDSSEVVISDFGLSRFIPDEGLLMTACGSPQYVSPEVLLGKGYDAAVDIWSSGVIAYALLGGYTPFYGEDQPTLFKQIIKMEVQFEPEYWSEVSDTAKDFILHCLCPADKRMTARQALAHPWLANLPPLHEESARGACLKDRTLRNLTAMRKLRKAVTAVEAVNHLQRLHALRQQNGDALPQKQQSLLSIASYIQSYKRGDSLLPDPVDGELSASAPPELPAHVPVSSEPAEMDTDDAHTSKTQTKERRDSAMALDLTVMMALMPEGWGHAASSSSSSPSNSASRGGGGTAAVAEAAQSTLNRGRDPTASPQHADASMDDKDGVADGEASPSASSSTDQSEATVRPSAPPPAASANQPRRPSRSVNKKDNESTKTLNSLLDQYKKTDVPASARLNPTAARTQPTKLTFTNAWRYLPFLVSQGVTIGTAVASHAIYGPPKKSWGIETSIFTRVLRDIAEYSEFASIEGLQSFFDLGAFLPTPKDGLITPVTFRVKKRGLRGFLAEADAAEDGKREISAEWVVGKQTWRRLQSEWRSGKQKGKERVILYIHGGAYFVMSAATHRPLTISLSKYTECRVFGINYRLAPDTKFPGALHDCVASYFRLTDDLGIPPSNIVLGADSAGGGLAIALMYYLRDNDYELPSGAMLFSPWVDLTMSCDSWDTNAEFDYLPMPKSGDHMNPVWAYLGENIDKYLTHPYVSPLFGDMHGLPPLLIQCGDAEVLRDEVTLLAHKASLSGVAVRHELYEDCVHVFQAFLFLDASRKALQSARHFVRTALDKRGKSRRSSSAKAGESAVNKEMASGAMQTAQGNKVDSATGERKEAPSGGSADESAAPAQEAAPSKGKQSTGGLTPSASSSAVDGGINEMVSLPHSRSDGDVDDDESDAEAGTLPADEEDWELDRRSSGEEGRNVAKAAGLPAKIAQKALGTDDKAVTEETSQGAKQEKQKEKQQEESQPAASSSLFPQMTIEEARLRGQAGMQQQLSSDAPALSKFHAPAKPLTPKMRRSSSGKELTTLLKSFEESKKSGGSGLQTNVWTPSNS</sequence>
<dbReference type="SUPFAM" id="SSF53474">
    <property type="entry name" value="alpha/beta-Hydrolases"/>
    <property type="match status" value="1"/>
</dbReference>
<feature type="domain" description="Protein kinase" evidence="7">
    <location>
        <begin position="239"/>
        <end position="495"/>
    </location>
</feature>
<dbReference type="GO" id="GO:0004672">
    <property type="term" value="F:protein kinase activity"/>
    <property type="evidence" value="ECO:0007669"/>
    <property type="project" value="InterPro"/>
</dbReference>
<comment type="similarity">
    <text evidence="1">Belongs to the 'GDXG' lipolytic enzyme family.</text>
</comment>
<dbReference type="Pfam" id="PF00069">
    <property type="entry name" value="Pkinase"/>
    <property type="match status" value="1"/>
</dbReference>
<keyword evidence="3" id="KW-0378">Hydrolase</keyword>
<feature type="region of interest" description="Disordered" evidence="6">
    <location>
        <begin position="108"/>
        <end position="189"/>
    </location>
</feature>
<evidence type="ECO:0000256" key="2">
    <source>
        <dbReference type="ARBA" id="ARBA00022741"/>
    </source>
</evidence>
<keyword evidence="2 5" id="KW-0547">Nucleotide-binding</keyword>
<dbReference type="Gene3D" id="3.30.200.20">
    <property type="entry name" value="Phosphorylase Kinase, domain 1"/>
    <property type="match status" value="1"/>
</dbReference>
<gene>
    <name evidence="8" type="ORF">PHSY_002587</name>
</gene>
<dbReference type="PANTHER" id="PTHR24347">
    <property type="entry name" value="SERINE/THREONINE-PROTEIN KINASE"/>
    <property type="match status" value="1"/>
</dbReference>
<feature type="compositionally biased region" description="Polar residues" evidence="6">
    <location>
        <begin position="1"/>
        <end position="16"/>
    </location>
</feature>
<dbReference type="GeneID" id="24107878"/>
<dbReference type="PROSITE" id="PS00107">
    <property type="entry name" value="PROTEIN_KINASE_ATP"/>
    <property type="match status" value="1"/>
</dbReference>
<dbReference type="FunFam" id="1.10.510.10:FF:001218">
    <property type="entry name" value="Related to calmodulin-dependent protein kinase"/>
    <property type="match status" value="1"/>
</dbReference>
<feature type="compositionally biased region" description="Polar residues" evidence="6">
    <location>
        <begin position="1325"/>
        <end position="1335"/>
    </location>
</feature>
<dbReference type="Gene3D" id="1.10.510.10">
    <property type="entry name" value="Transferase(Phosphotransferase) domain 1"/>
    <property type="match status" value="1"/>
</dbReference>
<accession>R9P1K2</accession>
<feature type="binding site" evidence="5">
    <location>
        <position position="273"/>
    </location>
    <ligand>
        <name>ATP</name>
        <dbReference type="ChEBI" id="CHEBI:30616"/>
    </ligand>
</feature>
<evidence type="ECO:0000313" key="8">
    <source>
        <dbReference type="EMBL" id="GAC95012.1"/>
    </source>
</evidence>
<organism evidence="8 9">
    <name type="scientific">Pseudozyma hubeiensis (strain SY62)</name>
    <name type="common">Yeast</name>
    <dbReference type="NCBI Taxonomy" id="1305764"/>
    <lineage>
        <taxon>Eukaryota</taxon>
        <taxon>Fungi</taxon>
        <taxon>Dikarya</taxon>
        <taxon>Basidiomycota</taxon>
        <taxon>Ustilaginomycotina</taxon>
        <taxon>Ustilaginomycetes</taxon>
        <taxon>Ustilaginales</taxon>
        <taxon>Ustilaginaceae</taxon>
        <taxon>Pseudozyma</taxon>
    </lineage>
</organism>
<evidence type="ECO:0000313" key="9">
    <source>
        <dbReference type="Proteomes" id="UP000014071"/>
    </source>
</evidence>
<evidence type="ECO:0000259" key="7">
    <source>
        <dbReference type="PROSITE" id="PS50011"/>
    </source>
</evidence>
<dbReference type="CDD" id="cd05117">
    <property type="entry name" value="STKc_CAMK"/>
    <property type="match status" value="1"/>
</dbReference>
<proteinExistence type="inferred from homology"/>
<feature type="compositionally biased region" description="Basic and acidic residues" evidence="6">
    <location>
        <begin position="1270"/>
        <end position="1281"/>
    </location>
</feature>
<dbReference type="Pfam" id="PF07859">
    <property type="entry name" value="Abhydrolase_3"/>
    <property type="match status" value="1"/>
</dbReference>
<feature type="region of interest" description="Disordered" evidence="6">
    <location>
        <begin position="576"/>
        <end position="622"/>
    </location>
</feature>
<keyword evidence="4 5" id="KW-0067">ATP-binding</keyword>
<name>R9P1K2_PSEHS</name>
<evidence type="ECO:0000256" key="1">
    <source>
        <dbReference type="ARBA" id="ARBA00010515"/>
    </source>
</evidence>
<dbReference type="PROSITE" id="PS50011">
    <property type="entry name" value="PROTEIN_KINASE_DOM"/>
    <property type="match status" value="1"/>
</dbReference>
<dbReference type="STRING" id="1305764.R9P1K2"/>
<reference evidence="9" key="1">
    <citation type="journal article" date="2013" name="Genome Announc.">
        <title>Draft genome sequence of the basidiomycetous yeast-like fungus Pseudozyma hubeiensis SY62, which produces an abundant amount of the biosurfactant mannosylerythritol lipids.</title>
        <authorList>
            <person name="Konishi M."/>
            <person name="Hatada Y."/>
            <person name="Horiuchi J."/>
        </authorList>
    </citation>
    <scope>NUCLEOTIDE SEQUENCE [LARGE SCALE GENOMIC DNA]</scope>
    <source>
        <strain evidence="9">SY62</strain>
    </source>
</reference>
<dbReference type="FunFam" id="3.30.200.20:FF:000762">
    <property type="entry name" value="Related to calmodulin-dependent protein kinase"/>
    <property type="match status" value="1"/>
</dbReference>
<evidence type="ECO:0000256" key="3">
    <source>
        <dbReference type="ARBA" id="ARBA00022801"/>
    </source>
</evidence>
<dbReference type="InterPro" id="IPR008271">
    <property type="entry name" value="Ser/Thr_kinase_AS"/>
</dbReference>
<dbReference type="OrthoDB" id="408631at2759"/>
<dbReference type="eggNOG" id="KOG0032">
    <property type="taxonomic scope" value="Eukaryota"/>
</dbReference>
<dbReference type="HOGENOM" id="CLU_005063_0_0_1"/>
<dbReference type="SMART" id="SM00220">
    <property type="entry name" value="S_TKc"/>
    <property type="match status" value="1"/>
</dbReference>
<feature type="compositionally biased region" description="Basic and acidic residues" evidence="6">
    <location>
        <begin position="608"/>
        <end position="622"/>
    </location>
</feature>
<feature type="compositionally biased region" description="Polar residues" evidence="6">
    <location>
        <begin position="130"/>
        <end position="139"/>
    </location>
</feature>
<feature type="compositionally biased region" description="Low complexity" evidence="6">
    <location>
        <begin position="641"/>
        <end position="656"/>
    </location>
</feature>
<dbReference type="EMBL" id="DF238790">
    <property type="protein sequence ID" value="GAC95012.1"/>
    <property type="molecule type" value="Genomic_DNA"/>
</dbReference>
<dbReference type="Proteomes" id="UP000014071">
    <property type="component" value="Unassembled WGS sequence"/>
</dbReference>
<dbReference type="InterPro" id="IPR017441">
    <property type="entry name" value="Protein_kinase_ATP_BS"/>
</dbReference>
<dbReference type="InterPro" id="IPR002168">
    <property type="entry name" value="Lipase_GDXG_HIS_AS"/>
</dbReference>
<dbReference type="InterPro" id="IPR011009">
    <property type="entry name" value="Kinase-like_dom_sf"/>
</dbReference>
<dbReference type="FunFam" id="3.40.50.1820:FF:000252">
    <property type="entry name" value="Related to calmodulin-dependent protein kinase"/>
    <property type="match status" value="1"/>
</dbReference>
<dbReference type="RefSeq" id="XP_012188599.1">
    <property type="nucleotide sequence ID" value="XM_012333209.1"/>
</dbReference>
<feature type="compositionally biased region" description="Polar residues" evidence="6">
    <location>
        <begin position="1403"/>
        <end position="1412"/>
    </location>
</feature>
<dbReference type="Gene3D" id="3.40.50.1820">
    <property type="entry name" value="alpha/beta hydrolase"/>
    <property type="match status" value="1"/>
</dbReference>
<dbReference type="InterPro" id="IPR013094">
    <property type="entry name" value="AB_hydrolase_3"/>
</dbReference>
<keyword evidence="8" id="KW-0808">Transferase</keyword>
<keyword evidence="9" id="KW-1185">Reference proteome</keyword>
<feature type="compositionally biased region" description="Low complexity" evidence="6">
    <location>
        <begin position="698"/>
        <end position="718"/>
    </location>
</feature>
<feature type="region of interest" description="Disordered" evidence="6">
    <location>
        <begin position="641"/>
        <end position="747"/>
    </location>
</feature>
<dbReference type="PROSITE" id="PS00108">
    <property type="entry name" value="PROTEIN_KINASE_ST"/>
    <property type="match status" value="1"/>
</dbReference>
<dbReference type="InterPro" id="IPR029058">
    <property type="entry name" value="AB_hydrolase_fold"/>
</dbReference>
<dbReference type="SUPFAM" id="SSF56112">
    <property type="entry name" value="Protein kinase-like (PK-like)"/>
    <property type="match status" value="1"/>
</dbReference>
<dbReference type="GO" id="GO:0016787">
    <property type="term" value="F:hydrolase activity"/>
    <property type="evidence" value="ECO:0007669"/>
    <property type="project" value="UniProtKB-KW"/>
</dbReference>
<dbReference type="InterPro" id="IPR000719">
    <property type="entry name" value="Prot_kinase_dom"/>
</dbReference>
<dbReference type="PROSITE" id="PS01173">
    <property type="entry name" value="LIPASE_GDXG_HIS"/>
    <property type="match status" value="1"/>
</dbReference>
<evidence type="ECO:0000256" key="5">
    <source>
        <dbReference type="PROSITE-ProRule" id="PRU10141"/>
    </source>
</evidence>
<feature type="region of interest" description="Disordered" evidence="6">
    <location>
        <begin position="1147"/>
        <end position="1412"/>
    </location>
</feature>
<feature type="compositionally biased region" description="Basic and acidic residues" evidence="6">
    <location>
        <begin position="1313"/>
        <end position="1323"/>
    </location>
</feature>
<protein>
    <submittedName>
        <fullName evidence="8">Calcium/calmodulin-dependent protein kinase</fullName>
    </submittedName>
</protein>
<evidence type="ECO:0000256" key="4">
    <source>
        <dbReference type="ARBA" id="ARBA00022840"/>
    </source>
</evidence>
<feature type="compositionally biased region" description="Polar residues" evidence="6">
    <location>
        <begin position="1214"/>
        <end position="1229"/>
    </location>
</feature>
<dbReference type="GO" id="GO:0005524">
    <property type="term" value="F:ATP binding"/>
    <property type="evidence" value="ECO:0007669"/>
    <property type="project" value="UniProtKB-UniRule"/>
</dbReference>
<feature type="region of interest" description="Disordered" evidence="6">
    <location>
        <begin position="1"/>
        <end position="59"/>
    </location>
</feature>
<evidence type="ECO:0000256" key="6">
    <source>
        <dbReference type="SAM" id="MobiDB-lite"/>
    </source>
</evidence>
<feature type="compositionally biased region" description="Polar residues" evidence="6">
    <location>
        <begin position="1174"/>
        <end position="1184"/>
    </location>
</feature>